<organism evidence="2 3">
    <name type="scientific">Microthyrium microscopicum</name>
    <dbReference type="NCBI Taxonomy" id="703497"/>
    <lineage>
        <taxon>Eukaryota</taxon>
        <taxon>Fungi</taxon>
        <taxon>Dikarya</taxon>
        <taxon>Ascomycota</taxon>
        <taxon>Pezizomycotina</taxon>
        <taxon>Dothideomycetes</taxon>
        <taxon>Dothideomycetes incertae sedis</taxon>
        <taxon>Microthyriales</taxon>
        <taxon>Microthyriaceae</taxon>
        <taxon>Microthyrium</taxon>
    </lineage>
</organism>
<dbReference type="EMBL" id="MU004233">
    <property type="protein sequence ID" value="KAF2671199.1"/>
    <property type="molecule type" value="Genomic_DNA"/>
</dbReference>
<gene>
    <name evidence="2" type="ORF">BT63DRAFT_423418</name>
</gene>
<reference evidence="2" key="1">
    <citation type="journal article" date="2020" name="Stud. Mycol.">
        <title>101 Dothideomycetes genomes: a test case for predicting lifestyles and emergence of pathogens.</title>
        <authorList>
            <person name="Haridas S."/>
            <person name="Albert R."/>
            <person name="Binder M."/>
            <person name="Bloem J."/>
            <person name="Labutti K."/>
            <person name="Salamov A."/>
            <person name="Andreopoulos B."/>
            <person name="Baker S."/>
            <person name="Barry K."/>
            <person name="Bills G."/>
            <person name="Bluhm B."/>
            <person name="Cannon C."/>
            <person name="Castanera R."/>
            <person name="Culley D."/>
            <person name="Daum C."/>
            <person name="Ezra D."/>
            <person name="Gonzalez J."/>
            <person name="Henrissat B."/>
            <person name="Kuo A."/>
            <person name="Liang C."/>
            <person name="Lipzen A."/>
            <person name="Lutzoni F."/>
            <person name="Magnuson J."/>
            <person name="Mondo S."/>
            <person name="Nolan M."/>
            <person name="Ohm R."/>
            <person name="Pangilinan J."/>
            <person name="Park H.-J."/>
            <person name="Ramirez L."/>
            <person name="Alfaro M."/>
            <person name="Sun H."/>
            <person name="Tritt A."/>
            <person name="Yoshinaga Y."/>
            <person name="Zwiers L.-H."/>
            <person name="Turgeon B."/>
            <person name="Goodwin S."/>
            <person name="Spatafora J."/>
            <person name="Crous P."/>
            <person name="Grigoriev I."/>
        </authorList>
    </citation>
    <scope>NUCLEOTIDE SEQUENCE</scope>
    <source>
        <strain evidence="2">CBS 115976</strain>
    </source>
</reference>
<feature type="chain" id="PRO_5025333955" evidence="1">
    <location>
        <begin position="19"/>
        <end position="98"/>
    </location>
</feature>
<evidence type="ECO:0000313" key="3">
    <source>
        <dbReference type="Proteomes" id="UP000799302"/>
    </source>
</evidence>
<dbReference type="OrthoDB" id="4946701at2759"/>
<name>A0A6A6UFZ8_9PEZI</name>
<proteinExistence type="predicted"/>
<evidence type="ECO:0000313" key="2">
    <source>
        <dbReference type="EMBL" id="KAF2671199.1"/>
    </source>
</evidence>
<sequence>MKLTLTIVTALIAMGALADKHKYCACDVDGKHNEKLSHDTCTRWGQTLPNTEWRGDKHACHDYKSGGGIDGLPWENTCKKVYQDQGRNPGAVRGKCHS</sequence>
<feature type="signal peptide" evidence="1">
    <location>
        <begin position="1"/>
        <end position="18"/>
    </location>
</feature>
<keyword evidence="1" id="KW-0732">Signal</keyword>
<evidence type="ECO:0000256" key="1">
    <source>
        <dbReference type="SAM" id="SignalP"/>
    </source>
</evidence>
<accession>A0A6A6UFZ8</accession>
<dbReference type="Proteomes" id="UP000799302">
    <property type="component" value="Unassembled WGS sequence"/>
</dbReference>
<dbReference type="AlphaFoldDB" id="A0A6A6UFZ8"/>
<keyword evidence="3" id="KW-1185">Reference proteome</keyword>
<protein>
    <submittedName>
        <fullName evidence="2">Uncharacterized protein</fullName>
    </submittedName>
</protein>